<accession>A0ACB9SV20</accession>
<reference evidence="1" key="1">
    <citation type="submission" date="2022-04" db="EMBL/GenBank/DDBJ databases">
        <title>Chromosome-scale genome assembly of Holotrichia oblita Faldermann.</title>
        <authorList>
            <person name="Rongchong L."/>
        </authorList>
    </citation>
    <scope>NUCLEOTIDE SEQUENCE</scope>
    <source>
        <strain evidence="1">81SQS9</strain>
    </source>
</reference>
<name>A0ACB9SV20_HOLOL</name>
<keyword evidence="2" id="KW-1185">Reference proteome</keyword>
<organism evidence="1 2">
    <name type="scientific">Holotrichia oblita</name>
    <name type="common">Chafer beetle</name>
    <dbReference type="NCBI Taxonomy" id="644536"/>
    <lineage>
        <taxon>Eukaryota</taxon>
        <taxon>Metazoa</taxon>
        <taxon>Ecdysozoa</taxon>
        <taxon>Arthropoda</taxon>
        <taxon>Hexapoda</taxon>
        <taxon>Insecta</taxon>
        <taxon>Pterygota</taxon>
        <taxon>Neoptera</taxon>
        <taxon>Endopterygota</taxon>
        <taxon>Coleoptera</taxon>
        <taxon>Polyphaga</taxon>
        <taxon>Scarabaeiformia</taxon>
        <taxon>Scarabaeidae</taxon>
        <taxon>Melolonthinae</taxon>
        <taxon>Holotrichia</taxon>
    </lineage>
</organism>
<evidence type="ECO:0000313" key="2">
    <source>
        <dbReference type="Proteomes" id="UP001056778"/>
    </source>
</evidence>
<comment type="caution">
    <text evidence="1">The sequence shown here is derived from an EMBL/GenBank/DDBJ whole genome shotgun (WGS) entry which is preliminary data.</text>
</comment>
<keyword evidence="1" id="KW-0378">Hydrolase</keyword>
<gene>
    <name evidence="1" type="ORF">MML48_8g00002495</name>
</gene>
<evidence type="ECO:0000313" key="1">
    <source>
        <dbReference type="EMBL" id="KAI4456740.1"/>
    </source>
</evidence>
<proteinExistence type="predicted"/>
<dbReference type="EMBL" id="CM043022">
    <property type="protein sequence ID" value="KAI4456740.1"/>
    <property type="molecule type" value="Genomic_DNA"/>
</dbReference>
<protein>
    <submittedName>
        <fullName evidence="1">Fatty-acid amide hydrolase</fullName>
    </submittedName>
</protein>
<dbReference type="Proteomes" id="UP001056778">
    <property type="component" value="Chromosome 8"/>
</dbReference>
<sequence>MTSLMTIYTTINFLIDYAVDFIFGLYFNLTRQFISTPKTKLVLESATSLARKIRRKEVTCLEVVKAFIDRINDVNPILNAVVDTRFEEALAEARQIDADIRSNKITEEDFRKKPFLGVPFTTKESTTCKGLNISFGLVSRQYEFGEKDAKVVELMKKAGGILLGVTNIPQMNRWMESYNPVYGKTSNPYNTARNAGGSAGGEASIIAARGSPIGIGADIDGSIRIPAFRCGIFGHKPSHDIISTAGLTFRTGLEKSTMLTAGPMSAHSEDLMPLLKVLLDENVNSLQLDKEVDIKKVKICYMLNYNCFKSSPIPIVMQEVVLKCAHHFDTVSETKPKEIALENAKYGAAMWLYMLTKERDNFSKEVVNNEGEETLGEDGVLLCPSEAYPASYHYTSIFRPYNFSYYSLWNAIKVPVTQVPVGLNDEGLPIGIQVVAAPMQDHLCLAVAKELEKAFGGYVPPFPTRQFISTSENKLVLESATSLAGKIRRKEVASEEVVKAFIDRINEVNPILNAVVDKRFEEALEEARQIDADIKSNKISEEDFRKKPFLGVPFTTKESTICKGLSVTFGLVSRQYEFGEKDAKVVELMKKAGGILLGVTNVPQLNRWVESYNPVYGTTCNPYNTTRNVGGSSGGEASIIAARGSPIGIGTDIGGSLRIPAFRCGIFGHKPSHDIISTNGLTFRTGLENSTMVTAGPVSAHSEDLTPLLKVLLGDNVNRLQLDKEVDIKKVKIHYMLNYNCMRSSPIPTVMQEVVLNESSMFVSKRRFILKTCGTTTPLLCLEPLLLLAEQYAGFTAVEDLFYSRKNYKRPELQVSPHQDFDQEVALLDTIFPDGAGYCLGAINKDCWFLYTLNPFPEKIIKPLPSPESDQTLEILMTDLDPDVMAIFSRDECLNAAEATKKSGIDKIIPNMVIDDYLFEPCGYSMNGITKTGYYVTIHITPETDFSYVSFETNVSTSSYREIISKVLDTFLPGKFVITIFANQTSQAKGSSKEMQYLCKIGEWTRRDMQLCQFKNYDLTYAFYSKFPS</sequence>